<dbReference type="Proteomes" id="UP000388235">
    <property type="component" value="Chromosome"/>
</dbReference>
<gene>
    <name evidence="2" type="ORF">GH975_01605</name>
</gene>
<sequence length="177" mass="19204">MKTNALALTGVLVLLGGCMPAADTSDLQRFVAQVQARPGGQIEAVPSFENYEPFVYRAASLRSPFVAPVQQRALNRPVSDPNIKPDPDRAREYLENFSLDSLLMVGTLALGDQGSFALIADNEGQVSRVASGNFLGRNYGRITRISEAYIELTEIVPDGGDGWIERPRTLNLKAPAL</sequence>
<dbReference type="AlphaFoldDB" id="A0A5Q2QBD4"/>
<feature type="chain" id="PRO_5024411084" evidence="1">
    <location>
        <begin position="22"/>
        <end position="177"/>
    </location>
</feature>
<dbReference type="PROSITE" id="PS51257">
    <property type="entry name" value="PROKAR_LIPOPROTEIN"/>
    <property type="match status" value="1"/>
</dbReference>
<organism evidence="2 3">
    <name type="scientific">Litorivicinus lipolyticus</name>
    <dbReference type="NCBI Taxonomy" id="418701"/>
    <lineage>
        <taxon>Bacteria</taxon>
        <taxon>Pseudomonadati</taxon>
        <taxon>Pseudomonadota</taxon>
        <taxon>Gammaproteobacteria</taxon>
        <taxon>Oceanospirillales</taxon>
        <taxon>Litorivicinaceae</taxon>
        <taxon>Litorivicinus</taxon>
    </lineage>
</organism>
<protein>
    <submittedName>
        <fullName evidence="2">Pilus assembly protein PilP</fullName>
    </submittedName>
</protein>
<dbReference type="Gene3D" id="2.30.30.830">
    <property type="match status" value="1"/>
</dbReference>
<keyword evidence="1" id="KW-0732">Signal</keyword>
<dbReference type="OrthoDB" id="5296580at2"/>
<dbReference type="EMBL" id="CP045871">
    <property type="protein sequence ID" value="QGG79326.1"/>
    <property type="molecule type" value="Genomic_DNA"/>
</dbReference>
<dbReference type="PIRSF" id="PIRSF016481">
    <property type="entry name" value="Pilus_assembly_PilP"/>
    <property type="match status" value="1"/>
</dbReference>
<reference evidence="2 3" key="1">
    <citation type="submission" date="2019-11" db="EMBL/GenBank/DDBJ databases">
        <authorList>
            <person name="Khan S.A."/>
            <person name="Jeon C.O."/>
            <person name="Chun B.H."/>
        </authorList>
    </citation>
    <scope>NUCLEOTIDE SEQUENCE [LARGE SCALE GENOMIC DNA]</scope>
    <source>
        <strain evidence="2 3">IMCC 1097</strain>
    </source>
</reference>
<name>A0A5Q2QBD4_9GAMM</name>
<dbReference type="RefSeq" id="WP_153712830.1">
    <property type="nucleotide sequence ID" value="NZ_CP045871.1"/>
</dbReference>
<keyword evidence="3" id="KW-1185">Reference proteome</keyword>
<dbReference type="KEGG" id="llp:GH975_01605"/>
<accession>A0A5Q2QBD4</accession>
<evidence type="ECO:0000313" key="3">
    <source>
        <dbReference type="Proteomes" id="UP000388235"/>
    </source>
</evidence>
<evidence type="ECO:0000256" key="1">
    <source>
        <dbReference type="SAM" id="SignalP"/>
    </source>
</evidence>
<evidence type="ECO:0000313" key="2">
    <source>
        <dbReference type="EMBL" id="QGG79326.1"/>
    </source>
</evidence>
<feature type="signal peptide" evidence="1">
    <location>
        <begin position="1"/>
        <end position="21"/>
    </location>
</feature>
<proteinExistence type="predicted"/>
<dbReference type="Pfam" id="PF04351">
    <property type="entry name" value="PilP"/>
    <property type="match status" value="1"/>
</dbReference>
<dbReference type="InterPro" id="IPR007446">
    <property type="entry name" value="PilP"/>
</dbReference>